<evidence type="ECO:0000313" key="1">
    <source>
        <dbReference type="EMBL" id="ROJ78818.1"/>
    </source>
</evidence>
<dbReference type="AlphaFoldDB" id="A0A3N0XWC7"/>
<comment type="caution">
    <text evidence="1">The sequence shown here is derived from an EMBL/GenBank/DDBJ whole genome shotgun (WGS) entry which is preliminary data.</text>
</comment>
<organism evidence="1 2">
    <name type="scientific">Anabarilius grahami</name>
    <name type="common">Kanglang fish</name>
    <name type="synonym">Barilius grahami</name>
    <dbReference type="NCBI Taxonomy" id="495550"/>
    <lineage>
        <taxon>Eukaryota</taxon>
        <taxon>Metazoa</taxon>
        <taxon>Chordata</taxon>
        <taxon>Craniata</taxon>
        <taxon>Vertebrata</taxon>
        <taxon>Euteleostomi</taxon>
        <taxon>Actinopterygii</taxon>
        <taxon>Neopterygii</taxon>
        <taxon>Teleostei</taxon>
        <taxon>Ostariophysi</taxon>
        <taxon>Cypriniformes</taxon>
        <taxon>Xenocyprididae</taxon>
        <taxon>Xenocypridinae</taxon>
        <taxon>Xenocypridinae incertae sedis</taxon>
        <taxon>Anabarilius</taxon>
    </lineage>
</organism>
<keyword evidence="2" id="KW-1185">Reference proteome</keyword>
<sequence length="216" mass="24297">MRGRTESRWMLDGASMCKQQSDCHLIRGPLKSAAAMPEWDSARFSLFKDNCSFRPPLACDFTFTLKAPTEDTSSAWEYDTRLYSRESSCRRQEHTKPTVGRRAVYVRRPTKFSQCVPHRRLKLVLDCFFSADSTLELVGPSGHLIILTGSSATATCWYGKVFLLTQAQNGRPTWPSAVERRFGVSGQLWTSDAADLSPPRSLLSSPLVRRLGVFLP</sequence>
<dbReference type="Proteomes" id="UP000281406">
    <property type="component" value="Unassembled WGS sequence"/>
</dbReference>
<reference evidence="1 2" key="1">
    <citation type="submission" date="2018-10" db="EMBL/GenBank/DDBJ databases">
        <title>Genome assembly for a Yunnan-Guizhou Plateau 3E fish, Anabarilius grahami (Regan), and its evolutionary and genetic applications.</title>
        <authorList>
            <person name="Jiang W."/>
        </authorList>
    </citation>
    <scope>NUCLEOTIDE SEQUENCE [LARGE SCALE GENOMIC DNA]</scope>
    <source>
        <strain evidence="1">AG-KIZ</strain>
        <tissue evidence="1">Muscle</tissue>
    </source>
</reference>
<name>A0A3N0XWC7_ANAGA</name>
<accession>A0A3N0XWC7</accession>
<evidence type="ECO:0000313" key="2">
    <source>
        <dbReference type="Proteomes" id="UP000281406"/>
    </source>
</evidence>
<gene>
    <name evidence="1" type="ORF">DPX16_15343</name>
</gene>
<dbReference type="OrthoDB" id="8048523at2759"/>
<dbReference type="EMBL" id="RJVU01059333">
    <property type="protein sequence ID" value="ROJ78818.1"/>
    <property type="molecule type" value="Genomic_DNA"/>
</dbReference>
<protein>
    <submittedName>
        <fullName evidence="1">Uncharacterized protein</fullName>
    </submittedName>
</protein>
<proteinExistence type="predicted"/>